<dbReference type="EMBL" id="BGPR01051025">
    <property type="protein sequence ID" value="GBO28007.1"/>
    <property type="molecule type" value="Genomic_DNA"/>
</dbReference>
<accession>A0A4Y2VW57</accession>
<reference evidence="1 2" key="1">
    <citation type="journal article" date="2019" name="Sci. Rep.">
        <title>Orb-weaving spider Araneus ventricosus genome elucidates the spidroin gene catalogue.</title>
        <authorList>
            <person name="Kono N."/>
            <person name="Nakamura H."/>
            <person name="Ohtoshi R."/>
            <person name="Moran D.A.P."/>
            <person name="Shinohara A."/>
            <person name="Yoshida Y."/>
            <person name="Fujiwara M."/>
            <person name="Mori M."/>
            <person name="Tomita M."/>
            <person name="Arakawa K."/>
        </authorList>
    </citation>
    <scope>NUCLEOTIDE SEQUENCE [LARGE SCALE GENOMIC DNA]</scope>
</reference>
<sequence length="85" mass="9316">MWDDQTPSSGTVVAVVRAVMLSLVVEQSSSDYHLLQKLPATTTCRQAAVTGCLRSPATDLFDAGVQKLVPRYDTCFNSCDTYVER</sequence>
<evidence type="ECO:0000313" key="1">
    <source>
        <dbReference type="EMBL" id="GBO28007.1"/>
    </source>
</evidence>
<gene>
    <name evidence="1" type="ORF">AVEN_129845_1</name>
</gene>
<keyword evidence="2" id="KW-1185">Reference proteome</keyword>
<dbReference type="Proteomes" id="UP000499080">
    <property type="component" value="Unassembled WGS sequence"/>
</dbReference>
<evidence type="ECO:0000313" key="2">
    <source>
        <dbReference type="Proteomes" id="UP000499080"/>
    </source>
</evidence>
<dbReference type="AlphaFoldDB" id="A0A4Y2VW57"/>
<protein>
    <submittedName>
        <fullName evidence="1">Uncharacterized protein</fullName>
    </submittedName>
</protein>
<proteinExistence type="predicted"/>
<comment type="caution">
    <text evidence="1">The sequence shown here is derived from an EMBL/GenBank/DDBJ whole genome shotgun (WGS) entry which is preliminary data.</text>
</comment>
<organism evidence="1 2">
    <name type="scientific">Araneus ventricosus</name>
    <name type="common">Orbweaver spider</name>
    <name type="synonym">Epeira ventricosa</name>
    <dbReference type="NCBI Taxonomy" id="182803"/>
    <lineage>
        <taxon>Eukaryota</taxon>
        <taxon>Metazoa</taxon>
        <taxon>Ecdysozoa</taxon>
        <taxon>Arthropoda</taxon>
        <taxon>Chelicerata</taxon>
        <taxon>Arachnida</taxon>
        <taxon>Araneae</taxon>
        <taxon>Araneomorphae</taxon>
        <taxon>Entelegynae</taxon>
        <taxon>Araneoidea</taxon>
        <taxon>Araneidae</taxon>
        <taxon>Araneus</taxon>
    </lineage>
</organism>
<name>A0A4Y2VW57_ARAVE</name>